<proteinExistence type="predicted"/>
<dbReference type="Proteomes" id="UP000823388">
    <property type="component" value="Chromosome 6N"/>
</dbReference>
<evidence type="ECO:0000313" key="3">
    <source>
        <dbReference type="Proteomes" id="UP000823388"/>
    </source>
</evidence>
<feature type="region of interest" description="Disordered" evidence="1">
    <location>
        <begin position="107"/>
        <end position="200"/>
    </location>
</feature>
<evidence type="ECO:0000313" key="2">
    <source>
        <dbReference type="EMBL" id="KAG2579219.1"/>
    </source>
</evidence>
<evidence type="ECO:0000256" key="1">
    <source>
        <dbReference type="SAM" id="MobiDB-lite"/>
    </source>
</evidence>
<feature type="compositionally biased region" description="Low complexity" evidence="1">
    <location>
        <begin position="1"/>
        <end position="29"/>
    </location>
</feature>
<feature type="region of interest" description="Disordered" evidence="1">
    <location>
        <begin position="1"/>
        <end position="94"/>
    </location>
</feature>
<accession>A0A8T0R297</accession>
<name>A0A8T0R297_PANVG</name>
<gene>
    <name evidence="2" type="ORF">PVAP13_6NG245103</name>
</gene>
<feature type="compositionally biased region" description="Gly residues" evidence="1">
    <location>
        <begin position="71"/>
        <end position="92"/>
    </location>
</feature>
<sequence>MRGTVAASLDPAAAASPPCSRRRASPPLRGQAGCARARLSHPRRTAQGGMAEEALPSSRGGAPSLSPLVRGSGGQGGLDGGWRRGSGLGAQRGGSALLLRLSARGRELRRARPLACPPGRREGPVKSGGGRGSPASRSPPSTQERHRISSTPPHAAAGPSLPAHFFHPAPEPPPPPPPRPYAGLCSPARCAPSRPPRGCV</sequence>
<comment type="caution">
    <text evidence="2">The sequence shown here is derived from an EMBL/GenBank/DDBJ whole genome shotgun (WGS) entry which is preliminary data.</text>
</comment>
<keyword evidence="3" id="KW-1185">Reference proteome</keyword>
<organism evidence="2 3">
    <name type="scientific">Panicum virgatum</name>
    <name type="common">Blackwell switchgrass</name>
    <dbReference type="NCBI Taxonomy" id="38727"/>
    <lineage>
        <taxon>Eukaryota</taxon>
        <taxon>Viridiplantae</taxon>
        <taxon>Streptophyta</taxon>
        <taxon>Embryophyta</taxon>
        <taxon>Tracheophyta</taxon>
        <taxon>Spermatophyta</taxon>
        <taxon>Magnoliopsida</taxon>
        <taxon>Liliopsida</taxon>
        <taxon>Poales</taxon>
        <taxon>Poaceae</taxon>
        <taxon>PACMAD clade</taxon>
        <taxon>Panicoideae</taxon>
        <taxon>Panicodae</taxon>
        <taxon>Paniceae</taxon>
        <taxon>Panicinae</taxon>
        <taxon>Panicum</taxon>
        <taxon>Panicum sect. Hiantes</taxon>
    </lineage>
</organism>
<feature type="compositionally biased region" description="Pro residues" evidence="1">
    <location>
        <begin position="169"/>
        <end position="180"/>
    </location>
</feature>
<reference evidence="2" key="1">
    <citation type="submission" date="2020-05" db="EMBL/GenBank/DDBJ databases">
        <title>WGS assembly of Panicum virgatum.</title>
        <authorList>
            <person name="Lovell J.T."/>
            <person name="Jenkins J."/>
            <person name="Shu S."/>
            <person name="Juenger T.E."/>
            <person name="Schmutz J."/>
        </authorList>
    </citation>
    <scope>NUCLEOTIDE SEQUENCE</scope>
    <source>
        <strain evidence="2">AP13</strain>
    </source>
</reference>
<protein>
    <submittedName>
        <fullName evidence="2">Uncharacterized protein</fullName>
    </submittedName>
</protein>
<dbReference type="AlphaFoldDB" id="A0A8T0R297"/>
<dbReference type="EMBL" id="CM029048">
    <property type="protein sequence ID" value="KAG2579219.1"/>
    <property type="molecule type" value="Genomic_DNA"/>
</dbReference>